<comment type="caution">
    <text evidence="1">The sequence shown here is derived from an EMBL/GenBank/DDBJ whole genome shotgun (WGS) entry which is preliminary data.</text>
</comment>
<protein>
    <submittedName>
        <fullName evidence="1">Zn(2)-C6 fungal-type domain-containing protein</fullName>
    </submittedName>
</protein>
<gene>
    <name evidence="1" type="ORF">MIND_00293600</name>
</gene>
<organism evidence="1 2">
    <name type="scientific">Mycena indigotica</name>
    <dbReference type="NCBI Taxonomy" id="2126181"/>
    <lineage>
        <taxon>Eukaryota</taxon>
        <taxon>Fungi</taxon>
        <taxon>Dikarya</taxon>
        <taxon>Basidiomycota</taxon>
        <taxon>Agaricomycotina</taxon>
        <taxon>Agaricomycetes</taxon>
        <taxon>Agaricomycetidae</taxon>
        <taxon>Agaricales</taxon>
        <taxon>Marasmiineae</taxon>
        <taxon>Mycenaceae</taxon>
        <taxon>Mycena</taxon>
    </lineage>
</organism>
<dbReference type="OrthoDB" id="2900663at2759"/>
<dbReference type="RefSeq" id="XP_037222683.1">
    <property type="nucleotide sequence ID" value="XM_037359798.1"/>
</dbReference>
<name>A0A8H6T1F2_9AGAR</name>
<dbReference type="Proteomes" id="UP000636479">
    <property type="component" value="Unassembled WGS sequence"/>
</dbReference>
<dbReference type="EMBL" id="JACAZF010000003">
    <property type="protein sequence ID" value="KAF7309233.1"/>
    <property type="molecule type" value="Genomic_DNA"/>
</dbReference>
<sequence>MELSDASLGPRLPPELEREIFEAAAEMDPLSIPQLLLVAKRVHLWIEPLAYHTVTVDDSMRFLSFLDNAKNGWKPPAFFAQHVRYLRLFIHEEDIPDEAILCALALCTGITRIGGAGPVVGPDLLPFLASLRLERIALSLTHVFPDLEGVDLGLPCFQTLTHYDVFDDLSEHQQALRFVGQLALLPCLTHVSLNNDVPWPAVEELLRTCTNLRVLVLQWDSGPAEEGIKRAAETPFRNPRFVMTTFEDMEETTWAAPNLWTIAEQFIEDKRQGRIDEGCFWMPRAN</sequence>
<evidence type="ECO:0000313" key="1">
    <source>
        <dbReference type="EMBL" id="KAF7309233.1"/>
    </source>
</evidence>
<keyword evidence="2" id="KW-1185">Reference proteome</keyword>
<accession>A0A8H6T1F2</accession>
<evidence type="ECO:0000313" key="2">
    <source>
        <dbReference type="Proteomes" id="UP000636479"/>
    </source>
</evidence>
<dbReference type="AlphaFoldDB" id="A0A8H6T1F2"/>
<reference evidence="1" key="1">
    <citation type="submission" date="2020-05" db="EMBL/GenBank/DDBJ databases">
        <title>Mycena genomes resolve the evolution of fungal bioluminescence.</title>
        <authorList>
            <person name="Tsai I.J."/>
        </authorList>
    </citation>
    <scope>NUCLEOTIDE SEQUENCE</scope>
    <source>
        <strain evidence="1">171206Taipei</strain>
    </source>
</reference>
<dbReference type="GeneID" id="59342314"/>
<proteinExistence type="predicted"/>